<evidence type="ECO:0000313" key="2">
    <source>
        <dbReference type="Proteomes" id="UP001595884"/>
    </source>
</evidence>
<keyword evidence="2" id="KW-1185">Reference proteome</keyword>
<protein>
    <submittedName>
        <fullName evidence="1">Uncharacterized protein</fullName>
    </submittedName>
</protein>
<dbReference type="Proteomes" id="UP001595884">
    <property type="component" value="Unassembled WGS sequence"/>
</dbReference>
<comment type="caution">
    <text evidence="1">The sequence shown here is derived from an EMBL/GenBank/DDBJ whole genome shotgun (WGS) entry which is preliminary data.</text>
</comment>
<evidence type="ECO:0000313" key="1">
    <source>
        <dbReference type="EMBL" id="MFC4716506.1"/>
    </source>
</evidence>
<reference evidence="2" key="1">
    <citation type="journal article" date="2019" name="Int. J. Syst. Evol. Microbiol.">
        <title>The Global Catalogue of Microorganisms (GCM) 10K type strain sequencing project: providing services to taxonomists for standard genome sequencing and annotation.</title>
        <authorList>
            <consortium name="The Broad Institute Genomics Platform"/>
            <consortium name="The Broad Institute Genome Sequencing Center for Infectious Disease"/>
            <person name="Wu L."/>
            <person name="Ma J."/>
        </authorList>
    </citation>
    <scope>NUCLEOTIDE SEQUENCE [LARGE SCALE GENOMIC DNA]</scope>
    <source>
        <strain evidence="2">CGMCC 1.12849</strain>
    </source>
</reference>
<accession>A0ABV9MKV4</accession>
<dbReference type="EMBL" id="JBHSHE010000042">
    <property type="protein sequence ID" value="MFC4716506.1"/>
    <property type="molecule type" value="Genomic_DNA"/>
</dbReference>
<proteinExistence type="predicted"/>
<name>A0ABV9MKV4_9MICC</name>
<gene>
    <name evidence="1" type="ORF">ACFO7V_10185</name>
</gene>
<sequence length="108" mass="12378">MLIRSGPRQREVVRFGSFNEWHIDKSAAVIEVEPCHRTRQTSYKALDAGHHIAVGAVLHRNNHRPASEYVGERDGVQIFALEVMLAMRQYRLQRIRVLAPLEYLSSGL</sequence>
<organism evidence="1 2">
    <name type="scientific">Glutamicibacter bergerei</name>
    <dbReference type="NCBI Taxonomy" id="256702"/>
    <lineage>
        <taxon>Bacteria</taxon>
        <taxon>Bacillati</taxon>
        <taxon>Actinomycetota</taxon>
        <taxon>Actinomycetes</taxon>
        <taxon>Micrococcales</taxon>
        <taxon>Micrococcaceae</taxon>
        <taxon>Glutamicibacter</taxon>
    </lineage>
</organism>